<dbReference type="Proteomes" id="UP001163321">
    <property type="component" value="Chromosome 9"/>
</dbReference>
<proteinExistence type="predicted"/>
<evidence type="ECO:0000313" key="2">
    <source>
        <dbReference type="Proteomes" id="UP001163321"/>
    </source>
</evidence>
<accession>A0ACC0VFZ6</accession>
<gene>
    <name evidence="1" type="ORF">PsorP6_013543</name>
</gene>
<reference evidence="1 2" key="1">
    <citation type="journal article" date="2022" name="bioRxiv">
        <title>The genome of the oomycete Peronosclerospora sorghi, a cosmopolitan pathogen of maize and sorghum, is inflated with dispersed pseudogenes.</title>
        <authorList>
            <person name="Fletcher K."/>
            <person name="Martin F."/>
            <person name="Isakeit T."/>
            <person name="Cavanaugh K."/>
            <person name="Magill C."/>
            <person name="Michelmore R."/>
        </authorList>
    </citation>
    <scope>NUCLEOTIDE SEQUENCE [LARGE SCALE GENOMIC DNA]</scope>
    <source>
        <strain evidence="1">P6</strain>
    </source>
</reference>
<organism evidence="1 2">
    <name type="scientific">Peronosclerospora sorghi</name>
    <dbReference type="NCBI Taxonomy" id="230839"/>
    <lineage>
        <taxon>Eukaryota</taxon>
        <taxon>Sar</taxon>
        <taxon>Stramenopiles</taxon>
        <taxon>Oomycota</taxon>
        <taxon>Peronosporomycetes</taxon>
        <taxon>Peronosporales</taxon>
        <taxon>Peronosporaceae</taxon>
        <taxon>Peronosclerospora</taxon>
    </lineage>
</organism>
<evidence type="ECO:0000313" key="1">
    <source>
        <dbReference type="EMBL" id="KAI9905325.1"/>
    </source>
</evidence>
<dbReference type="EMBL" id="CM047588">
    <property type="protein sequence ID" value="KAI9905325.1"/>
    <property type="molecule type" value="Genomic_DNA"/>
</dbReference>
<keyword evidence="2" id="KW-1185">Reference proteome</keyword>
<name>A0ACC0VFZ6_9STRA</name>
<sequence>MLRTLSARWSPLRRRTFTSFSPRTDHDRQLLVALRVFYDLEGHFTVPLDFVVPTPAATDVATSPWPQETWGMSLGQRFRLFTRGRGDPHKNELLQSIGFPFPDWRTYVWEMQIIPALKVFKAQEGHLFVRQHFQVPKGDDKWPRAAWGVNLGRQCQLLRRDVDDGVSEQRKAQLDAMGFVWSDSQWKWQVQFLTALSAYKQIYGHCNVHRTFKVPRKDPLWPEVIWGYKLGHAVAKVKTNVEGDVNTSSTPLEMEDLKKLEFLDHDVSFTVWREALMPCLELYPSTYGNTCIPKDFVVPHEAPWPERAWGIHLGYIVDGINSMHMFRAEIREDKPKLKAIGYVWESLFGKWTKELLPALRLYKAKYGHCDVPSWWIVPTNDNAWPTVLRGYELGKYVVRVRRNGRNNVDVADVLPELDALGFQFTAFESNFVDRVLPALEVYATIYGDTHVPPGFIVPSNSTWPEPSWGTKLGRTVRIIRNQHQYAQQVERYRDRLEKIGFVWSTSKSLAATKREIVDPCVEVFKQLHGPDAEIPRNFIVPADDARYPEVAKGFELGAWLAHYHKRTSAPLPLQTQEGRRTMLTPRSRMDKTLTPHAEQYWKEVVLSSFHAYAKLHGSCASMDDNFVIPREEPYPQSAWGLHLGLRLRHLRYGIRYALEITKFRDELVELGVLRDEKDEIRVNEEENDVEKDGDVDDIGDEEAEFCSTKLLN</sequence>
<protein>
    <submittedName>
        <fullName evidence="1">Uncharacterized protein</fullName>
    </submittedName>
</protein>
<comment type="caution">
    <text evidence="1">The sequence shown here is derived from an EMBL/GenBank/DDBJ whole genome shotgun (WGS) entry which is preliminary data.</text>
</comment>